<dbReference type="EMBL" id="JALIRP010000001">
    <property type="protein sequence ID" value="MCJ8010127.1"/>
    <property type="molecule type" value="Genomic_DNA"/>
</dbReference>
<feature type="signal peptide" evidence="1">
    <location>
        <begin position="1"/>
        <end position="21"/>
    </location>
</feature>
<keyword evidence="1" id="KW-0732">Signal</keyword>
<reference evidence="2" key="1">
    <citation type="submission" date="2022-04" db="EMBL/GenBank/DDBJ databases">
        <title>Paenibacillus mangrovi sp. nov., a novel endophytic bacterium isolated from bark of Kandelia candel.</title>
        <authorList>
            <person name="Tuo L."/>
        </authorList>
    </citation>
    <scope>NUCLEOTIDE SEQUENCE</scope>
    <source>
        <strain evidence="2">KQZ6P-2</strain>
    </source>
</reference>
<dbReference type="AlphaFoldDB" id="A0A9X2B349"/>
<evidence type="ECO:0000256" key="1">
    <source>
        <dbReference type="SAM" id="SignalP"/>
    </source>
</evidence>
<evidence type="ECO:0000313" key="2">
    <source>
        <dbReference type="EMBL" id="MCJ8010127.1"/>
    </source>
</evidence>
<comment type="caution">
    <text evidence="2">The sequence shown here is derived from an EMBL/GenBank/DDBJ whole genome shotgun (WGS) entry which is preliminary data.</text>
</comment>
<proteinExistence type="predicted"/>
<dbReference type="Proteomes" id="UP001139347">
    <property type="component" value="Unassembled WGS sequence"/>
</dbReference>
<sequence>MKKIIPFLIILAIIFVSPADAKGNVEPVMPCSLVLEPVNNSELNEKGVALVYKVKLTSSFPRTSISIHAIHLPRPSNYGDYDGYEGYSFIENEISWRFKLYPTTEEDGPTWAGRIDDITANLENSKIEVRLSNSKSGKLGPVVISNSINLCH</sequence>
<dbReference type="Pfam" id="PF26349">
    <property type="entry name" value="YoqH"/>
    <property type="match status" value="1"/>
</dbReference>
<name>A0A9X2B349_9BACL</name>
<keyword evidence="3" id="KW-1185">Reference proteome</keyword>
<gene>
    <name evidence="2" type="ORF">MUG84_00030</name>
</gene>
<protein>
    <submittedName>
        <fullName evidence="2">Uncharacterized protein</fullName>
    </submittedName>
</protein>
<accession>A0A9X2B349</accession>
<organism evidence="2 3">
    <name type="scientific">Paenibacillus mangrovi</name>
    <dbReference type="NCBI Taxonomy" id="2931978"/>
    <lineage>
        <taxon>Bacteria</taxon>
        <taxon>Bacillati</taxon>
        <taxon>Bacillota</taxon>
        <taxon>Bacilli</taxon>
        <taxon>Bacillales</taxon>
        <taxon>Paenibacillaceae</taxon>
        <taxon>Paenibacillus</taxon>
    </lineage>
</organism>
<dbReference type="RefSeq" id="WP_244717240.1">
    <property type="nucleotide sequence ID" value="NZ_JALIRP010000001.1"/>
</dbReference>
<evidence type="ECO:0000313" key="3">
    <source>
        <dbReference type="Proteomes" id="UP001139347"/>
    </source>
</evidence>
<dbReference type="InterPro" id="IPR058968">
    <property type="entry name" value="YoqH-like"/>
</dbReference>
<feature type="chain" id="PRO_5040947929" evidence="1">
    <location>
        <begin position="22"/>
        <end position="152"/>
    </location>
</feature>